<keyword evidence="2" id="KW-1185">Reference proteome</keyword>
<accession>A0A9R1XC98</accession>
<proteinExistence type="predicted"/>
<name>A0A9R1XC98_LACSA</name>
<dbReference type="AlphaFoldDB" id="A0A9R1XC98"/>
<organism evidence="1 2">
    <name type="scientific">Lactuca sativa</name>
    <name type="common">Garden lettuce</name>
    <dbReference type="NCBI Taxonomy" id="4236"/>
    <lineage>
        <taxon>Eukaryota</taxon>
        <taxon>Viridiplantae</taxon>
        <taxon>Streptophyta</taxon>
        <taxon>Embryophyta</taxon>
        <taxon>Tracheophyta</taxon>
        <taxon>Spermatophyta</taxon>
        <taxon>Magnoliopsida</taxon>
        <taxon>eudicotyledons</taxon>
        <taxon>Gunneridae</taxon>
        <taxon>Pentapetalae</taxon>
        <taxon>asterids</taxon>
        <taxon>campanulids</taxon>
        <taxon>Asterales</taxon>
        <taxon>Asteraceae</taxon>
        <taxon>Cichorioideae</taxon>
        <taxon>Cichorieae</taxon>
        <taxon>Lactucinae</taxon>
        <taxon>Lactuca</taxon>
    </lineage>
</organism>
<sequence>MTQSNITFIDQLDVSKSQFTMKVRIIYLMKHLAYGSSTKTYKIDMILIDEHERRSRQRLLTDRLKHLKDCFMRMVITTSKIHNLVLIKKNSFVDNENKINIYTTTKVTPCNERTGSLYGFSFANFNTILDGSFVENTLVDVVRCFSMEILMNKKNKLSKRVNLSLKNLNGKQINVTL</sequence>
<reference evidence="1 2" key="1">
    <citation type="journal article" date="2017" name="Nat. Commun.">
        <title>Genome assembly with in vitro proximity ligation data and whole-genome triplication in lettuce.</title>
        <authorList>
            <person name="Reyes-Chin-Wo S."/>
            <person name="Wang Z."/>
            <person name="Yang X."/>
            <person name="Kozik A."/>
            <person name="Arikit S."/>
            <person name="Song C."/>
            <person name="Xia L."/>
            <person name="Froenicke L."/>
            <person name="Lavelle D.O."/>
            <person name="Truco M.J."/>
            <person name="Xia R."/>
            <person name="Zhu S."/>
            <person name="Xu C."/>
            <person name="Xu H."/>
            <person name="Xu X."/>
            <person name="Cox K."/>
            <person name="Korf I."/>
            <person name="Meyers B.C."/>
            <person name="Michelmore R.W."/>
        </authorList>
    </citation>
    <scope>NUCLEOTIDE SEQUENCE [LARGE SCALE GENOMIC DNA]</scope>
    <source>
        <strain evidence="2">cv. Salinas</strain>
        <tissue evidence="1">Seedlings</tissue>
    </source>
</reference>
<evidence type="ECO:0000313" key="1">
    <source>
        <dbReference type="EMBL" id="KAJ0203102.1"/>
    </source>
</evidence>
<evidence type="ECO:0000313" key="2">
    <source>
        <dbReference type="Proteomes" id="UP000235145"/>
    </source>
</evidence>
<gene>
    <name evidence="1" type="ORF">LSAT_V11C500293340</name>
</gene>
<dbReference type="EMBL" id="NBSK02000005">
    <property type="protein sequence ID" value="KAJ0203102.1"/>
    <property type="molecule type" value="Genomic_DNA"/>
</dbReference>
<protein>
    <submittedName>
        <fullName evidence="1">Uncharacterized protein</fullName>
    </submittedName>
</protein>
<comment type="caution">
    <text evidence="1">The sequence shown here is derived from an EMBL/GenBank/DDBJ whole genome shotgun (WGS) entry which is preliminary data.</text>
</comment>
<dbReference type="Proteomes" id="UP000235145">
    <property type="component" value="Unassembled WGS sequence"/>
</dbReference>